<feature type="region of interest" description="Disordered" evidence="1">
    <location>
        <begin position="30"/>
        <end position="103"/>
    </location>
</feature>
<keyword evidence="2" id="KW-1133">Transmembrane helix</keyword>
<dbReference type="EMBL" id="BKAL01000014">
    <property type="protein sequence ID" value="GEP70650.1"/>
    <property type="molecule type" value="Genomic_DNA"/>
</dbReference>
<organism evidence="4 5">
    <name type="scientific">Cellulomonas soli</name>
    <dbReference type="NCBI Taxonomy" id="931535"/>
    <lineage>
        <taxon>Bacteria</taxon>
        <taxon>Bacillati</taxon>
        <taxon>Actinomycetota</taxon>
        <taxon>Actinomycetes</taxon>
        <taxon>Micrococcales</taxon>
        <taxon>Cellulomonadaceae</taxon>
        <taxon>Cellulomonas</taxon>
    </lineage>
</organism>
<evidence type="ECO:0000256" key="1">
    <source>
        <dbReference type="SAM" id="MobiDB-lite"/>
    </source>
</evidence>
<evidence type="ECO:0000256" key="2">
    <source>
        <dbReference type="SAM" id="Phobius"/>
    </source>
</evidence>
<accession>A0A512PHI2</accession>
<feature type="transmembrane region" description="Helical" evidence="2">
    <location>
        <begin position="108"/>
        <end position="126"/>
    </location>
</feature>
<protein>
    <submittedName>
        <fullName evidence="4">Uncharacterized protein</fullName>
    </submittedName>
</protein>
<dbReference type="AlphaFoldDB" id="A0A512PHI2"/>
<keyword evidence="5" id="KW-1185">Reference proteome</keyword>
<reference evidence="4 5" key="1">
    <citation type="submission" date="2019-07" db="EMBL/GenBank/DDBJ databases">
        <title>Whole genome shotgun sequence of Cellulomonas soli NBRC 109434.</title>
        <authorList>
            <person name="Hosoyama A."/>
            <person name="Uohara A."/>
            <person name="Ohji S."/>
            <person name="Ichikawa N."/>
        </authorList>
    </citation>
    <scope>NUCLEOTIDE SEQUENCE [LARGE SCALE GENOMIC DNA]</scope>
    <source>
        <strain evidence="4 5">NBRC 109434</strain>
    </source>
</reference>
<evidence type="ECO:0000313" key="4">
    <source>
        <dbReference type="EMBL" id="GEP70650.1"/>
    </source>
</evidence>
<keyword evidence="3" id="KW-0732">Signal</keyword>
<feature type="region of interest" description="Disordered" evidence="1">
    <location>
        <begin position="126"/>
        <end position="147"/>
    </location>
</feature>
<proteinExistence type="predicted"/>
<dbReference type="RefSeq" id="WP_146954416.1">
    <property type="nucleotide sequence ID" value="NZ_BAABBJ010000016.1"/>
</dbReference>
<keyword evidence="2" id="KW-0812">Transmembrane</keyword>
<evidence type="ECO:0000313" key="5">
    <source>
        <dbReference type="Proteomes" id="UP000321798"/>
    </source>
</evidence>
<sequence length="147" mass="15315">MRPHRHLHRLLGTVALGVLLVLPAAPGWATDDPSGHEHATGTEPTAEPRAPGDGDDMAGMDMSGTGTGATGDEGAHDMDEMAGMDHGGSTPSVHDSSATDGSTTRSRVLVISTFVGVNAAVLIAAARRRRHDRLHPRPRPRRSPAPA</sequence>
<evidence type="ECO:0000256" key="3">
    <source>
        <dbReference type="SAM" id="SignalP"/>
    </source>
</evidence>
<name>A0A512PHI2_9CELL</name>
<feature type="signal peptide" evidence="3">
    <location>
        <begin position="1"/>
        <end position="29"/>
    </location>
</feature>
<feature type="chain" id="PRO_5038547312" evidence="3">
    <location>
        <begin position="30"/>
        <end position="147"/>
    </location>
</feature>
<feature type="compositionally biased region" description="Polar residues" evidence="1">
    <location>
        <begin position="89"/>
        <end position="103"/>
    </location>
</feature>
<comment type="caution">
    <text evidence="4">The sequence shown here is derived from an EMBL/GenBank/DDBJ whole genome shotgun (WGS) entry which is preliminary data.</text>
</comment>
<gene>
    <name evidence="4" type="ORF">CSO01_33650</name>
</gene>
<keyword evidence="2" id="KW-0472">Membrane</keyword>
<dbReference type="Proteomes" id="UP000321798">
    <property type="component" value="Unassembled WGS sequence"/>
</dbReference>